<gene>
    <name evidence="2" type="ORF">ACFQ4H_14760</name>
</gene>
<sequence length="208" mass="23137">MPRVTSAARLPNWFGLYVSLEDSARTIRQYEPESIPGLLQTRAYAEEVTSAPRGLINGQEVERRVNVRMARQSLLTNPRPPHLSVILNEAVLRRKVGGPKVMVEQLMHLIDVSRSLSVMIRVLPFDAGAHGGMTSAFTILDFPQAARSKEPLEPPLVYVDSLTGALYLNKPSEVQAYELAWDDLGNRALDEDASRKRITEALEEFGNG</sequence>
<evidence type="ECO:0000259" key="1">
    <source>
        <dbReference type="Pfam" id="PF19054"/>
    </source>
</evidence>
<comment type="caution">
    <text evidence="2">The sequence shown here is derived from an EMBL/GenBank/DDBJ whole genome shotgun (WGS) entry which is preliminary data.</text>
</comment>
<dbReference type="Proteomes" id="UP001597260">
    <property type="component" value="Unassembled WGS sequence"/>
</dbReference>
<feature type="domain" description="DUF5753" evidence="1">
    <location>
        <begin position="16"/>
        <end position="200"/>
    </location>
</feature>
<reference evidence="3" key="1">
    <citation type="journal article" date="2019" name="Int. J. Syst. Evol. Microbiol.">
        <title>The Global Catalogue of Microorganisms (GCM) 10K type strain sequencing project: providing services to taxonomists for standard genome sequencing and annotation.</title>
        <authorList>
            <consortium name="The Broad Institute Genomics Platform"/>
            <consortium name="The Broad Institute Genome Sequencing Center for Infectious Disease"/>
            <person name="Wu L."/>
            <person name="Ma J."/>
        </authorList>
    </citation>
    <scope>NUCLEOTIDE SEQUENCE [LARGE SCALE GENOMIC DNA]</scope>
    <source>
        <strain evidence="3">JCM 31037</strain>
    </source>
</reference>
<keyword evidence="3" id="KW-1185">Reference proteome</keyword>
<protein>
    <submittedName>
        <fullName evidence="2">DUF5753 domain-containing protein</fullName>
    </submittedName>
</protein>
<organism evidence="2 3">
    <name type="scientific">Micromonospora sonneratiae</name>
    <dbReference type="NCBI Taxonomy" id="1184706"/>
    <lineage>
        <taxon>Bacteria</taxon>
        <taxon>Bacillati</taxon>
        <taxon>Actinomycetota</taxon>
        <taxon>Actinomycetes</taxon>
        <taxon>Micromonosporales</taxon>
        <taxon>Micromonosporaceae</taxon>
        <taxon>Micromonospora</taxon>
    </lineage>
</organism>
<proteinExistence type="predicted"/>
<dbReference type="InterPro" id="IPR043917">
    <property type="entry name" value="DUF5753"/>
</dbReference>
<evidence type="ECO:0000313" key="2">
    <source>
        <dbReference type="EMBL" id="MFD1322356.1"/>
    </source>
</evidence>
<dbReference type="RefSeq" id="WP_377571242.1">
    <property type="nucleotide sequence ID" value="NZ_JBHTMP010000019.1"/>
</dbReference>
<evidence type="ECO:0000313" key="3">
    <source>
        <dbReference type="Proteomes" id="UP001597260"/>
    </source>
</evidence>
<dbReference type="Pfam" id="PF19054">
    <property type="entry name" value="DUF5753"/>
    <property type="match status" value="1"/>
</dbReference>
<accession>A0ABW3YFB9</accession>
<dbReference type="EMBL" id="JBHTMP010000019">
    <property type="protein sequence ID" value="MFD1322356.1"/>
    <property type="molecule type" value="Genomic_DNA"/>
</dbReference>
<name>A0ABW3YFB9_9ACTN</name>